<dbReference type="OrthoDB" id="2821454at2"/>
<feature type="domain" description="YcdB/YcdC repeated" evidence="1">
    <location>
        <begin position="315"/>
        <end position="421"/>
    </location>
</feature>
<keyword evidence="3" id="KW-1185">Reference proteome</keyword>
<evidence type="ECO:0000313" key="2">
    <source>
        <dbReference type="EMBL" id="OXM16228.1"/>
    </source>
</evidence>
<organism evidence="2 3">
    <name type="scientific">Paenibacillus herberti</name>
    <dbReference type="NCBI Taxonomy" id="1619309"/>
    <lineage>
        <taxon>Bacteria</taxon>
        <taxon>Bacillati</taxon>
        <taxon>Bacillota</taxon>
        <taxon>Bacilli</taxon>
        <taxon>Bacillales</taxon>
        <taxon>Paenibacillaceae</taxon>
        <taxon>Paenibacillus</taxon>
    </lineage>
</organism>
<dbReference type="Proteomes" id="UP000215145">
    <property type="component" value="Unassembled WGS sequence"/>
</dbReference>
<gene>
    <name evidence="2" type="ORF">CGZ75_05930</name>
</gene>
<dbReference type="EMBL" id="NMUQ01000001">
    <property type="protein sequence ID" value="OXM16228.1"/>
    <property type="molecule type" value="Genomic_DNA"/>
</dbReference>
<reference evidence="2 3" key="1">
    <citation type="submission" date="2017-07" db="EMBL/GenBank/DDBJ databases">
        <title>Paenibacillus herberti R33 genome sequencing and assembly.</title>
        <authorList>
            <person name="Su W."/>
        </authorList>
    </citation>
    <scope>NUCLEOTIDE SEQUENCE [LARGE SCALE GENOMIC DNA]</scope>
    <source>
        <strain evidence="2 3">R33</strain>
    </source>
</reference>
<dbReference type="InterPro" id="IPR032599">
    <property type="entry name" value="YcdB/YcdC_rep_domain"/>
</dbReference>
<feature type="domain" description="YcdB/YcdC repeated" evidence="1">
    <location>
        <begin position="6"/>
        <end position="152"/>
    </location>
</feature>
<name>A0A229P295_9BACL</name>
<sequence>MPIDLTELKNIAKTIVEIPEYYKLEMEASIPQGNERERSYIWGDPNNEENEIDITLDLATGQLTRLAISREETGEAEEEPGTMLDEATRVAAHKFVAKYAPDPAQYTSVCSKKRGNIIEYTFRQEVGGLPLPDTGCKLMLDSKLNVIRYLLNGRRSGNAKQPQWPATIVDSDKVKQDIVSHMKMQLTIVTLYPSLYEMNGTDDEYRLVYEPVLQRQFVDAVTGRDLFGPEHYVMPQSYPIHPIQPARKPAVDETMPWEQQLGINLERYVLKKCNDDGQTIKSWYHLIEQEEEEIPEPDPLSSDAYMKRKWGDNPLTSEGTSILVELEKSTERLIGFQRLGRGEEVAPILNRKQCWEKAQCFLRTVFPEYAQYLQVERDKEESDGQKNEFFFLPVYIDGISVQLGRITITVSKSTGEICMYNAVSFEMIQEMEKHKFSSIIEPEAALKTYITQMKVQLKWHLSSSSDSDSNSGSEEEVPVFRLLYEPTVGVCNDEGKKRTLKYIDAISGEMIWGK</sequence>
<proteinExistence type="predicted"/>
<dbReference type="Pfam" id="PF16244">
    <property type="entry name" value="DUF4901"/>
    <property type="match status" value="2"/>
</dbReference>
<evidence type="ECO:0000259" key="1">
    <source>
        <dbReference type="Pfam" id="PF16244"/>
    </source>
</evidence>
<protein>
    <recommendedName>
        <fullName evidence="1">YcdB/YcdC repeated domain-containing protein</fullName>
    </recommendedName>
</protein>
<dbReference type="AlphaFoldDB" id="A0A229P295"/>
<dbReference type="RefSeq" id="WP_089523312.1">
    <property type="nucleotide sequence ID" value="NZ_NMUQ01000001.1"/>
</dbReference>
<accession>A0A229P295</accession>
<comment type="caution">
    <text evidence="2">The sequence shown here is derived from an EMBL/GenBank/DDBJ whole genome shotgun (WGS) entry which is preliminary data.</text>
</comment>
<evidence type="ECO:0000313" key="3">
    <source>
        <dbReference type="Proteomes" id="UP000215145"/>
    </source>
</evidence>